<evidence type="ECO:0000256" key="4">
    <source>
        <dbReference type="ARBA" id="ARBA00022989"/>
    </source>
</evidence>
<comment type="caution">
    <text evidence="8">The sequence shown here is derived from an EMBL/GenBank/DDBJ whole genome shotgun (WGS) entry which is preliminary data.</text>
</comment>
<dbReference type="GO" id="GO:0005886">
    <property type="term" value="C:plasma membrane"/>
    <property type="evidence" value="ECO:0007669"/>
    <property type="project" value="UniProtKB-SubCell"/>
</dbReference>
<keyword evidence="4 7" id="KW-1133">Transmembrane helix</keyword>
<evidence type="ECO:0000256" key="5">
    <source>
        <dbReference type="ARBA" id="ARBA00023136"/>
    </source>
</evidence>
<feature type="transmembrane region" description="Helical" evidence="7">
    <location>
        <begin position="98"/>
        <end position="121"/>
    </location>
</feature>
<evidence type="ECO:0000256" key="1">
    <source>
        <dbReference type="ARBA" id="ARBA00004651"/>
    </source>
</evidence>
<dbReference type="AlphaFoldDB" id="I4ELP6"/>
<organism evidence="8 9">
    <name type="scientific">Nitrolancea hollandica Lb</name>
    <dbReference type="NCBI Taxonomy" id="1129897"/>
    <lineage>
        <taxon>Bacteria</taxon>
        <taxon>Pseudomonadati</taxon>
        <taxon>Thermomicrobiota</taxon>
        <taxon>Thermomicrobia</taxon>
        <taxon>Sphaerobacterales</taxon>
        <taxon>Sphaerobacterineae</taxon>
        <taxon>Sphaerobacteraceae</taxon>
        <taxon>Nitrolancea</taxon>
    </lineage>
</organism>
<evidence type="ECO:0000256" key="6">
    <source>
        <dbReference type="SAM" id="MobiDB-lite"/>
    </source>
</evidence>
<dbReference type="PANTHER" id="PTHR30213">
    <property type="entry name" value="INNER MEMBRANE PROTEIN YHJD"/>
    <property type="match status" value="1"/>
</dbReference>
<reference evidence="8 9" key="1">
    <citation type="journal article" date="2012" name="ISME J.">
        <title>Nitrification expanded: discovery, physiology and genomics of a nitrite-oxidizing bacterium from the phylum Chloroflexi.</title>
        <authorList>
            <person name="Sorokin D.Y."/>
            <person name="Lucker S."/>
            <person name="Vejmelkova D."/>
            <person name="Kostrikina N.A."/>
            <person name="Kleerebezem R."/>
            <person name="Rijpstra W.I."/>
            <person name="Damste J.S."/>
            <person name="Le Paslier D."/>
            <person name="Muyzer G."/>
            <person name="Wagner M."/>
            <person name="van Loosdrecht M.C."/>
            <person name="Daims H."/>
        </authorList>
    </citation>
    <scope>NUCLEOTIDE SEQUENCE [LARGE SCALE GENOMIC DNA]</scope>
    <source>
        <strain evidence="9">none</strain>
    </source>
</reference>
<feature type="region of interest" description="Disordered" evidence="6">
    <location>
        <begin position="232"/>
        <end position="252"/>
    </location>
</feature>
<name>I4ELP6_9BACT</name>
<feature type="transmembrane region" description="Helical" evidence="7">
    <location>
        <begin position="166"/>
        <end position="186"/>
    </location>
</feature>
<accession>I4ELP6</accession>
<keyword evidence="2" id="KW-1003">Cell membrane</keyword>
<proteinExistence type="predicted"/>
<gene>
    <name evidence="8" type="ORF">NITHO_5210005</name>
</gene>
<feature type="transmembrane region" description="Helical" evidence="7">
    <location>
        <begin position="133"/>
        <end position="154"/>
    </location>
</feature>
<feature type="transmembrane region" description="Helical" evidence="7">
    <location>
        <begin position="56"/>
        <end position="78"/>
    </location>
</feature>
<comment type="subcellular location">
    <subcellularLocation>
        <location evidence="1">Cell membrane</location>
        <topology evidence="1">Multi-pass membrane protein</topology>
    </subcellularLocation>
</comment>
<evidence type="ECO:0000313" key="9">
    <source>
        <dbReference type="Proteomes" id="UP000004221"/>
    </source>
</evidence>
<evidence type="ECO:0000256" key="2">
    <source>
        <dbReference type="ARBA" id="ARBA00022475"/>
    </source>
</evidence>
<keyword evidence="9" id="KW-1185">Reference proteome</keyword>
<keyword evidence="3 7" id="KW-0812">Transmembrane</keyword>
<dbReference type="EMBL" id="CAGS01000470">
    <property type="protein sequence ID" value="CCF85608.1"/>
    <property type="molecule type" value="Genomic_DNA"/>
</dbReference>
<feature type="transmembrane region" description="Helical" evidence="7">
    <location>
        <begin position="12"/>
        <end position="36"/>
    </location>
</feature>
<dbReference type="Pfam" id="PF03631">
    <property type="entry name" value="Virul_fac_BrkB"/>
    <property type="match status" value="1"/>
</dbReference>
<dbReference type="PANTHER" id="PTHR30213:SF0">
    <property type="entry name" value="UPF0761 MEMBRANE PROTEIN YIHY"/>
    <property type="match status" value="1"/>
</dbReference>
<protein>
    <submittedName>
        <fullName evidence="8">Uncharacterized protein</fullName>
    </submittedName>
</protein>
<evidence type="ECO:0000256" key="7">
    <source>
        <dbReference type="SAM" id="Phobius"/>
    </source>
</evidence>
<dbReference type="RefSeq" id="WP_008480627.1">
    <property type="nucleotide sequence ID" value="NZ_CAGS01000470.1"/>
</dbReference>
<dbReference type="OrthoDB" id="9775903at2"/>
<dbReference type="Proteomes" id="UP000004221">
    <property type="component" value="Unassembled WGS sequence"/>
</dbReference>
<evidence type="ECO:0000256" key="3">
    <source>
        <dbReference type="ARBA" id="ARBA00022692"/>
    </source>
</evidence>
<keyword evidence="5 7" id="KW-0472">Membrane</keyword>
<dbReference type="InterPro" id="IPR017039">
    <property type="entry name" value="Virul_fac_BrkB"/>
</dbReference>
<sequence>MVGDAIEINAGAASLGAVIAIIAALWSGSSVVKTLIKAFNRAYGVKETRSLIHLRFISIVLTVFSAVLIITSFVLFVFGEWVGVWLADAFRLGVDFTAFWSLLRWPLAVIMVMALMVVIYLVGPNVKGSLRWVALGSAVATVLWVAAVLGFQFYLMVANPGGPYGVAGSVLVLLVFLYITGVIFMFGGEINAVLYRHHRSRVAATTSIPEPSGTTGESASAGRVTWRLRHRGRILESSRAADTGPVDPPGRP</sequence>
<evidence type="ECO:0000313" key="8">
    <source>
        <dbReference type="EMBL" id="CCF85608.1"/>
    </source>
</evidence>